<gene>
    <name evidence="2" type="ORF">SAMN04488122_1986</name>
</gene>
<keyword evidence="3" id="KW-1185">Reference proteome</keyword>
<sequence length="313" mass="34160">MKRFLLLLLAIGVLAACKSKKKAGSGNEPMTFEDFQALFTPGNLPYRLTPDTLQLKLADSLRLDTAALRFLTDTLPKGDFTKNEGVKFYPLQRISGSVVDYVVVKAAGRSQSVGYLCFLDKKGKYLNRIRGASTGSADGTVTSLQIDSKNVVKISSETKLSGSRSALKEDFYMVNPDGTVTLIMTNSNGPTNAGQIFNPIDTLPRKHKFSGDYTSGEMNIVSIRDGDDAKTFQFFITFSKDNGNCKGELSGKGHYIAGNRGEYKDKESSCGISFQFSAGRVSIREIGGCGAYRGIKCFFEGGFVKKAEKKKKK</sequence>
<dbReference type="Proteomes" id="UP000199310">
    <property type="component" value="Unassembled WGS sequence"/>
</dbReference>
<keyword evidence="1" id="KW-0732">Signal</keyword>
<dbReference type="AlphaFoldDB" id="A0A1I0R0J8"/>
<reference evidence="3" key="1">
    <citation type="submission" date="2016-10" db="EMBL/GenBank/DDBJ databases">
        <authorList>
            <person name="Varghese N."/>
            <person name="Submissions S."/>
        </authorList>
    </citation>
    <scope>NUCLEOTIDE SEQUENCE [LARGE SCALE GENOMIC DNA]</scope>
    <source>
        <strain evidence="3">DSM 3695</strain>
    </source>
</reference>
<dbReference type="PROSITE" id="PS51257">
    <property type="entry name" value="PROKAR_LIPOPROTEIN"/>
    <property type="match status" value="1"/>
</dbReference>
<evidence type="ECO:0008006" key="4">
    <source>
        <dbReference type="Google" id="ProtNLM"/>
    </source>
</evidence>
<dbReference type="EMBL" id="FOJG01000001">
    <property type="protein sequence ID" value="SEW33588.1"/>
    <property type="molecule type" value="Genomic_DNA"/>
</dbReference>
<organism evidence="2 3">
    <name type="scientific">Chitinophaga arvensicola</name>
    <dbReference type="NCBI Taxonomy" id="29529"/>
    <lineage>
        <taxon>Bacteria</taxon>
        <taxon>Pseudomonadati</taxon>
        <taxon>Bacteroidota</taxon>
        <taxon>Chitinophagia</taxon>
        <taxon>Chitinophagales</taxon>
        <taxon>Chitinophagaceae</taxon>
        <taxon>Chitinophaga</taxon>
    </lineage>
</organism>
<dbReference type="RefSeq" id="WP_089893836.1">
    <property type="nucleotide sequence ID" value="NZ_FOJG01000001.1"/>
</dbReference>
<name>A0A1I0R0J8_9BACT</name>
<evidence type="ECO:0000256" key="1">
    <source>
        <dbReference type="SAM" id="SignalP"/>
    </source>
</evidence>
<feature type="signal peptide" evidence="1">
    <location>
        <begin position="1"/>
        <end position="15"/>
    </location>
</feature>
<evidence type="ECO:0000313" key="2">
    <source>
        <dbReference type="EMBL" id="SEW33588.1"/>
    </source>
</evidence>
<evidence type="ECO:0000313" key="3">
    <source>
        <dbReference type="Proteomes" id="UP000199310"/>
    </source>
</evidence>
<accession>A0A1I0R0J8</accession>
<dbReference type="STRING" id="29529.SAMN04488122_1986"/>
<proteinExistence type="predicted"/>
<feature type="chain" id="PRO_5012158833" description="Lipoprotein" evidence="1">
    <location>
        <begin position="16"/>
        <end position="313"/>
    </location>
</feature>
<protein>
    <recommendedName>
        <fullName evidence="4">Lipoprotein</fullName>
    </recommendedName>
</protein>
<dbReference type="OrthoDB" id="653743at2"/>